<feature type="domain" description="Helicase ATP-binding" evidence="5">
    <location>
        <begin position="329"/>
        <end position="622"/>
    </location>
</feature>
<dbReference type="InterPro" id="IPR014001">
    <property type="entry name" value="Helicase_ATP-bd"/>
</dbReference>
<accession>A0ABP8IMB8</accession>
<evidence type="ECO:0000256" key="2">
    <source>
        <dbReference type="ARBA" id="ARBA00022801"/>
    </source>
</evidence>
<keyword evidence="1" id="KW-0547">Nucleotide-binding</keyword>
<name>A0ABP8IMB8_9BACT</name>
<dbReference type="Gene3D" id="3.40.50.300">
    <property type="entry name" value="P-loop containing nucleotide triphosphate hydrolases"/>
    <property type="match status" value="2"/>
</dbReference>
<dbReference type="EMBL" id="BAABGZ010000068">
    <property type="protein sequence ID" value="GAA4363207.1"/>
    <property type="molecule type" value="Genomic_DNA"/>
</dbReference>
<dbReference type="InterPro" id="IPR014013">
    <property type="entry name" value="Helic_SF1/SF2_ATP-bd_DinG/Rad3"/>
</dbReference>
<comment type="similarity">
    <text evidence="4">Belongs to the helicase family. DinG subfamily.</text>
</comment>
<dbReference type="SUPFAM" id="SSF52540">
    <property type="entry name" value="P-loop containing nucleoside triphosphate hydrolases"/>
    <property type="match status" value="1"/>
</dbReference>
<reference evidence="7" key="1">
    <citation type="journal article" date="2019" name="Int. J. Syst. Evol. Microbiol.">
        <title>The Global Catalogue of Microorganisms (GCM) 10K type strain sequencing project: providing services to taxonomists for standard genome sequencing and annotation.</title>
        <authorList>
            <consortium name="The Broad Institute Genomics Platform"/>
            <consortium name="The Broad Institute Genome Sequencing Center for Infectious Disease"/>
            <person name="Wu L."/>
            <person name="Ma J."/>
        </authorList>
    </citation>
    <scope>NUCLEOTIDE SEQUENCE [LARGE SCALE GENOMIC DNA]</scope>
    <source>
        <strain evidence="7">JCM 17923</strain>
    </source>
</reference>
<dbReference type="InterPro" id="IPR045028">
    <property type="entry name" value="DinG/Rad3-like"/>
</dbReference>
<evidence type="ECO:0000313" key="7">
    <source>
        <dbReference type="Proteomes" id="UP001501153"/>
    </source>
</evidence>
<sequence>MEMPANAPVVRVAIAHVVSTGPYQSEQAHGLVHVGLLPVTAGGQVQDWIINPERKFSGQFGEAIGFDNTVAKAAPTWAEQAGEIQQAFGAFDALLVLDRAGQPSPEREWLEGVVLAGMDRTPVCVALDVLLAFFLPGKTLDDADDLKEAVLLPDLALQAECGYDARKPQLPFLLHTMRRALRQVLAAVLRPEPWRVVDGKAQEWLPVHELLQKCVGQPGARLRLRPFRLLALLAQQPTCCDPAPSSLLVDKPLPPLTHPAALPGPEAPGAREFKQVLAWWLQRWRKEQEGLPGAGGPAAEPPSAGRVDEGEVTRAFAELAVAVADSARKSGDKTAAWQPRPAQQAYARFVTQAINENGIYALEAGTGTGKTFGYLVPALEYLRCHSNGLVVVATSTKNLQEQMLDGELPTLLRPKGKLNERYKSVRVAMLKGKNCYLCADALADAFQECFAPEASWQHGLSWLYLALRLRDTKGDIENTAQAVEAALTLPQQWRSVLSIWRSRVAADRACRHADNGPRDVFAVCVYEAHRLCAEQAHLLVVNHHKLAVLPRRLLERQGRICIIDEADRFPDNYRSAMATEVNARELVSEAFYKLIGKPLSYPKRRYQKEDEADATDQLDDLGLLGRARERLDRAFKKLWVEAGFDRLGSPQDENDVAALEEWDEARLNELLSGYALHQQVADIMADTPAAVDAQATANAAFEAYEKHKAAQMPRRAAWRALQAIRQQRAPIQHCLELLPVIGQQFQGSQGQAARLPFPLGRETHWLDSVRLEMPTGPAHFRSYYWELRDALLPLQGPLTATAQHLACLRDAVPVALQLQQIEKDEEAAEAQQPDLRLRRQLNQIAGMVEEAAQTLAHLLAEGRKAAHVPVVERLEGEDASFLGWRLGRAPYNLQPYLEGPLMTSPNQGGVAPRPFFDQFSVTLFTSATIYVEKSTRYFQQQLNLSKDFKAELCLAPAFDYFDAKAEYVAGLLPHYLPAFDSGATSRGKEQWRQAQLKTLLPLLVAFGGRTLVLFTSREEMDYAAERLRPHLARHDIELLVQQGTSQWQIRRFRRVEQSVLLGVERMWTGVDFAGPTLAQVVVWRLPMPSFGDPLVCHRKLHEPKATFWDQFYYPNTRLKLRQGFGRLVRRAGDRGALVMLDARANQDFYHHLLSEVHISPFVSLSSAEALCQHLTKEVLVLIPGLKTDFVESRELTAKKLAALVPDTI</sequence>
<organism evidence="6 7">
    <name type="scientific">Hymenobacter saemangeumensis</name>
    <dbReference type="NCBI Taxonomy" id="1084522"/>
    <lineage>
        <taxon>Bacteria</taxon>
        <taxon>Pseudomonadati</taxon>
        <taxon>Bacteroidota</taxon>
        <taxon>Cytophagia</taxon>
        <taxon>Cytophagales</taxon>
        <taxon>Hymenobacteraceae</taxon>
        <taxon>Hymenobacter</taxon>
    </lineage>
</organism>
<dbReference type="SMART" id="SM00487">
    <property type="entry name" value="DEXDc"/>
    <property type="match status" value="1"/>
</dbReference>
<dbReference type="PROSITE" id="PS51193">
    <property type="entry name" value="HELICASE_ATP_BIND_2"/>
    <property type="match status" value="1"/>
</dbReference>
<comment type="caution">
    <text evidence="6">The sequence shown here is derived from an EMBL/GenBank/DDBJ whole genome shotgun (WGS) entry which is preliminary data.</text>
</comment>
<dbReference type="InterPro" id="IPR006555">
    <property type="entry name" value="ATP-dep_Helicase_C"/>
</dbReference>
<keyword evidence="7" id="KW-1185">Reference proteome</keyword>
<evidence type="ECO:0000313" key="6">
    <source>
        <dbReference type="EMBL" id="GAA4363207.1"/>
    </source>
</evidence>
<gene>
    <name evidence="6" type="ORF">GCM10023185_31740</name>
</gene>
<dbReference type="InterPro" id="IPR027417">
    <property type="entry name" value="P-loop_NTPase"/>
</dbReference>
<evidence type="ECO:0000256" key="3">
    <source>
        <dbReference type="ARBA" id="ARBA00022840"/>
    </source>
</evidence>
<evidence type="ECO:0000256" key="4">
    <source>
        <dbReference type="ARBA" id="ARBA00038058"/>
    </source>
</evidence>
<dbReference type="PANTHER" id="PTHR11472">
    <property type="entry name" value="DNA REPAIR DEAD HELICASE RAD3/XP-D SUBFAMILY MEMBER"/>
    <property type="match status" value="1"/>
</dbReference>
<evidence type="ECO:0000256" key="1">
    <source>
        <dbReference type="ARBA" id="ARBA00022741"/>
    </source>
</evidence>
<dbReference type="Pfam" id="PF13307">
    <property type="entry name" value="Helicase_C_2"/>
    <property type="match status" value="1"/>
</dbReference>
<keyword evidence="3" id="KW-0067">ATP-binding</keyword>
<protein>
    <recommendedName>
        <fullName evidence="5">Helicase ATP-binding domain-containing protein</fullName>
    </recommendedName>
</protein>
<evidence type="ECO:0000259" key="5">
    <source>
        <dbReference type="PROSITE" id="PS51193"/>
    </source>
</evidence>
<dbReference type="SMART" id="SM00491">
    <property type="entry name" value="HELICc2"/>
    <property type="match status" value="1"/>
</dbReference>
<dbReference type="PANTHER" id="PTHR11472:SF34">
    <property type="entry name" value="REGULATOR OF TELOMERE ELONGATION HELICASE 1"/>
    <property type="match status" value="1"/>
</dbReference>
<proteinExistence type="inferred from homology"/>
<keyword evidence="2" id="KW-0378">Hydrolase</keyword>
<dbReference type="Proteomes" id="UP001501153">
    <property type="component" value="Unassembled WGS sequence"/>
</dbReference>